<name>A0A1L9NKI6_ASPTC</name>
<feature type="transmembrane region" description="Helical" evidence="1">
    <location>
        <begin position="30"/>
        <end position="50"/>
    </location>
</feature>
<keyword evidence="1" id="KW-0812">Transmembrane</keyword>
<evidence type="ECO:0000313" key="2">
    <source>
        <dbReference type="EMBL" id="OJI89820.1"/>
    </source>
</evidence>
<dbReference type="AlphaFoldDB" id="A0A1L9NKI6"/>
<keyword evidence="1" id="KW-1133">Transmembrane helix</keyword>
<reference evidence="3" key="1">
    <citation type="journal article" date="2017" name="Genome Biol.">
        <title>Comparative genomics reveals high biological diversity and specific adaptations in the industrially and medically important fungal genus Aspergillus.</title>
        <authorList>
            <person name="de Vries R.P."/>
            <person name="Riley R."/>
            <person name="Wiebenga A."/>
            <person name="Aguilar-Osorio G."/>
            <person name="Amillis S."/>
            <person name="Uchima C.A."/>
            <person name="Anderluh G."/>
            <person name="Asadollahi M."/>
            <person name="Askin M."/>
            <person name="Barry K."/>
            <person name="Battaglia E."/>
            <person name="Bayram O."/>
            <person name="Benocci T."/>
            <person name="Braus-Stromeyer S.A."/>
            <person name="Caldana C."/>
            <person name="Canovas D."/>
            <person name="Cerqueira G.C."/>
            <person name="Chen F."/>
            <person name="Chen W."/>
            <person name="Choi C."/>
            <person name="Clum A."/>
            <person name="Dos Santos R.A."/>
            <person name="Damasio A.R."/>
            <person name="Diallinas G."/>
            <person name="Emri T."/>
            <person name="Fekete E."/>
            <person name="Flipphi M."/>
            <person name="Freyberg S."/>
            <person name="Gallo A."/>
            <person name="Gournas C."/>
            <person name="Habgood R."/>
            <person name="Hainaut M."/>
            <person name="Harispe M.L."/>
            <person name="Henrissat B."/>
            <person name="Hilden K.S."/>
            <person name="Hope R."/>
            <person name="Hossain A."/>
            <person name="Karabika E."/>
            <person name="Karaffa L."/>
            <person name="Karanyi Z."/>
            <person name="Krasevec N."/>
            <person name="Kuo A."/>
            <person name="Kusch H."/>
            <person name="LaButti K."/>
            <person name="Lagendijk E.L."/>
            <person name="Lapidus A."/>
            <person name="Levasseur A."/>
            <person name="Lindquist E."/>
            <person name="Lipzen A."/>
            <person name="Logrieco A.F."/>
            <person name="MacCabe A."/>
            <person name="Maekelae M.R."/>
            <person name="Malavazi I."/>
            <person name="Melin P."/>
            <person name="Meyer V."/>
            <person name="Mielnichuk N."/>
            <person name="Miskei M."/>
            <person name="Molnar A.P."/>
            <person name="Mule G."/>
            <person name="Ngan C.Y."/>
            <person name="Orejas M."/>
            <person name="Orosz E."/>
            <person name="Ouedraogo J.P."/>
            <person name="Overkamp K.M."/>
            <person name="Park H.-S."/>
            <person name="Perrone G."/>
            <person name="Piumi F."/>
            <person name="Punt P.J."/>
            <person name="Ram A.F."/>
            <person name="Ramon A."/>
            <person name="Rauscher S."/>
            <person name="Record E."/>
            <person name="Riano-Pachon D.M."/>
            <person name="Robert V."/>
            <person name="Roehrig J."/>
            <person name="Ruller R."/>
            <person name="Salamov A."/>
            <person name="Salih N.S."/>
            <person name="Samson R.A."/>
            <person name="Sandor E."/>
            <person name="Sanguinetti M."/>
            <person name="Schuetze T."/>
            <person name="Sepcic K."/>
            <person name="Shelest E."/>
            <person name="Sherlock G."/>
            <person name="Sophianopoulou V."/>
            <person name="Squina F.M."/>
            <person name="Sun H."/>
            <person name="Susca A."/>
            <person name="Todd R.B."/>
            <person name="Tsang A."/>
            <person name="Unkles S.E."/>
            <person name="van de Wiele N."/>
            <person name="van Rossen-Uffink D."/>
            <person name="Oliveira J.V."/>
            <person name="Vesth T.C."/>
            <person name="Visser J."/>
            <person name="Yu J.-H."/>
            <person name="Zhou M."/>
            <person name="Andersen M.R."/>
            <person name="Archer D.B."/>
            <person name="Baker S.E."/>
            <person name="Benoit I."/>
            <person name="Brakhage A.A."/>
            <person name="Braus G.H."/>
            <person name="Fischer R."/>
            <person name="Frisvad J.C."/>
            <person name="Goldman G.H."/>
            <person name="Houbraken J."/>
            <person name="Oakley B."/>
            <person name="Pocsi I."/>
            <person name="Scazzocchio C."/>
            <person name="Seiboth B."/>
            <person name="vanKuyk P.A."/>
            <person name="Wortman J."/>
            <person name="Dyer P.S."/>
            <person name="Grigoriev I.V."/>
        </authorList>
    </citation>
    <scope>NUCLEOTIDE SEQUENCE [LARGE SCALE GENOMIC DNA]</scope>
    <source>
        <strain evidence="3">CBS 134.48</strain>
    </source>
</reference>
<organism evidence="2 3">
    <name type="scientific">Aspergillus tubingensis (strain CBS 134.48)</name>
    <dbReference type="NCBI Taxonomy" id="767770"/>
    <lineage>
        <taxon>Eukaryota</taxon>
        <taxon>Fungi</taxon>
        <taxon>Dikarya</taxon>
        <taxon>Ascomycota</taxon>
        <taxon>Pezizomycotina</taxon>
        <taxon>Eurotiomycetes</taxon>
        <taxon>Eurotiomycetidae</taxon>
        <taxon>Eurotiales</taxon>
        <taxon>Aspergillaceae</taxon>
        <taxon>Aspergillus</taxon>
        <taxon>Aspergillus subgen. Circumdati</taxon>
    </lineage>
</organism>
<evidence type="ECO:0000256" key="1">
    <source>
        <dbReference type="SAM" id="Phobius"/>
    </source>
</evidence>
<keyword evidence="1" id="KW-0472">Membrane</keyword>
<accession>A0A1L9NKI6</accession>
<dbReference type="Proteomes" id="UP000184304">
    <property type="component" value="Unassembled WGS sequence"/>
</dbReference>
<gene>
    <name evidence="2" type="ORF">ASPTUDRAFT_49524</name>
</gene>
<sequence>MPDRSMPSQMIDFLSQIFFSLGSGYYRYSFIHSSIYSVVICLADLIVLSFHNK</sequence>
<proteinExistence type="predicted"/>
<protein>
    <submittedName>
        <fullName evidence="2">Uncharacterized protein</fullName>
    </submittedName>
</protein>
<dbReference type="VEuPathDB" id="FungiDB:ASPTUDRAFT_49524"/>
<keyword evidence="3" id="KW-1185">Reference proteome</keyword>
<dbReference type="EMBL" id="KV878177">
    <property type="protein sequence ID" value="OJI89820.1"/>
    <property type="molecule type" value="Genomic_DNA"/>
</dbReference>
<evidence type="ECO:0000313" key="3">
    <source>
        <dbReference type="Proteomes" id="UP000184304"/>
    </source>
</evidence>